<dbReference type="PANTHER" id="PTHR22762:SF133">
    <property type="entry name" value="P-TYPE DOMAIN-CONTAINING PROTEIN"/>
    <property type="match status" value="1"/>
</dbReference>
<accession>A0A821LJ08</accession>
<dbReference type="FunFam" id="2.60.40.1180:FF:000005">
    <property type="entry name" value="Maltase-glucoamylase, intestinal"/>
    <property type="match status" value="1"/>
</dbReference>
<sequence length="160" mass="18338">MKALNQTTVAAPYDFIPLFLRGGSIIPHQQSAMNTVESRKKPLYLIVALDKDQQASGELFWDDGESIDTYNRGMYNHFNFVFKSKVLTIDPWAYKYPEMGDTIKLEDIKVFGMNQIPTRILWNGQELQPTGQWTFNSATNILQMTGLALNVAKIHRFTFL</sequence>
<dbReference type="InterPro" id="IPR013780">
    <property type="entry name" value="Glyco_hydro_b"/>
</dbReference>
<evidence type="ECO:0000313" key="1">
    <source>
        <dbReference type="EMBL" id="CAF4751621.1"/>
    </source>
</evidence>
<dbReference type="EMBL" id="CAJOBP010040603">
    <property type="protein sequence ID" value="CAF4751621.1"/>
    <property type="molecule type" value="Genomic_DNA"/>
</dbReference>
<dbReference type="Gene3D" id="2.60.40.1180">
    <property type="entry name" value="Golgi alpha-mannosidase II"/>
    <property type="match status" value="1"/>
</dbReference>
<reference evidence="1" key="1">
    <citation type="submission" date="2021-02" db="EMBL/GenBank/DDBJ databases">
        <authorList>
            <person name="Nowell W R."/>
        </authorList>
    </citation>
    <scope>NUCLEOTIDE SEQUENCE</scope>
</reference>
<dbReference type="AlphaFoldDB" id="A0A821LJ08"/>
<dbReference type="PANTHER" id="PTHR22762">
    <property type="entry name" value="ALPHA-GLUCOSIDASE"/>
    <property type="match status" value="1"/>
</dbReference>
<name>A0A821LJ08_9BILA</name>
<comment type="caution">
    <text evidence="1">The sequence shown here is derived from an EMBL/GenBank/DDBJ whole genome shotgun (WGS) entry which is preliminary data.</text>
</comment>
<gene>
    <name evidence="1" type="ORF">UJA718_LOCUS38954</name>
</gene>
<dbReference type="GO" id="GO:0004553">
    <property type="term" value="F:hydrolase activity, hydrolyzing O-glycosyl compounds"/>
    <property type="evidence" value="ECO:0007669"/>
    <property type="project" value="TreeGrafter"/>
</dbReference>
<evidence type="ECO:0000313" key="2">
    <source>
        <dbReference type="Proteomes" id="UP000663873"/>
    </source>
</evidence>
<dbReference type="Proteomes" id="UP000663873">
    <property type="component" value="Unassembled WGS sequence"/>
</dbReference>
<proteinExistence type="predicted"/>
<organism evidence="1 2">
    <name type="scientific">Rotaria socialis</name>
    <dbReference type="NCBI Taxonomy" id="392032"/>
    <lineage>
        <taxon>Eukaryota</taxon>
        <taxon>Metazoa</taxon>
        <taxon>Spiralia</taxon>
        <taxon>Gnathifera</taxon>
        <taxon>Rotifera</taxon>
        <taxon>Eurotatoria</taxon>
        <taxon>Bdelloidea</taxon>
        <taxon>Philodinida</taxon>
        <taxon>Philodinidae</taxon>
        <taxon>Rotaria</taxon>
    </lineage>
</organism>
<protein>
    <submittedName>
        <fullName evidence="1">Uncharacterized protein</fullName>
    </submittedName>
</protein>
<keyword evidence="2" id="KW-1185">Reference proteome</keyword>